<dbReference type="EMBL" id="BAAACW010000135">
    <property type="protein sequence ID" value="GAA0368752.1"/>
    <property type="molecule type" value="Genomic_DNA"/>
</dbReference>
<sequence>MKSLGESLKHYLDSPLKNKVAHYIHERFVPDYELSVVLARLDEFHVMLESIPQGLDVSYTAVVDRSKDEIENDWEVFLVKKEEGSRYATDFIPFDQLMRYPVEGDKEQVDVIGDIIWELTFDGWTEEERNERIKEFEESLKE</sequence>
<name>A0ABN0XNP6_9LACT</name>
<dbReference type="Proteomes" id="UP001501166">
    <property type="component" value="Unassembled WGS sequence"/>
</dbReference>
<evidence type="ECO:0000313" key="2">
    <source>
        <dbReference type="Proteomes" id="UP001501166"/>
    </source>
</evidence>
<gene>
    <name evidence="1" type="ORF">GCM10008932_20560</name>
</gene>
<dbReference type="Pfam" id="PF20194">
    <property type="entry name" value="DUF6557"/>
    <property type="match status" value="1"/>
</dbReference>
<accession>A0ABN0XNP6</accession>
<comment type="caution">
    <text evidence="1">The sequence shown here is derived from an EMBL/GenBank/DDBJ whole genome shotgun (WGS) entry which is preliminary data.</text>
</comment>
<organism evidence="1 2">
    <name type="scientific">Alkalibacterium iburiense</name>
    <dbReference type="NCBI Taxonomy" id="290589"/>
    <lineage>
        <taxon>Bacteria</taxon>
        <taxon>Bacillati</taxon>
        <taxon>Bacillota</taxon>
        <taxon>Bacilli</taxon>
        <taxon>Lactobacillales</taxon>
        <taxon>Carnobacteriaceae</taxon>
        <taxon>Alkalibacterium</taxon>
    </lineage>
</organism>
<dbReference type="RefSeq" id="WP_343756362.1">
    <property type="nucleotide sequence ID" value="NZ_BAAACW010000135.1"/>
</dbReference>
<dbReference type="InterPro" id="IPR046687">
    <property type="entry name" value="DUF6557"/>
</dbReference>
<protein>
    <submittedName>
        <fullName evidence="1">Uncharacterized protein</fullName>
    </submittedName>
</protein>
<proteinExistence type="predicted"/>
<reference evidence="1 2" key="1">
    <citation type="journal article" date="2019" name="Int. J. Syst. Evol. Microbiol.">
        <title>The Global Catalogue of Microorganisms (GCM) 10K type strain sequencing project: providing services to taxonomists for standard genome sequencing and annotation.</title>
        <authorList>
            <consortium name="The Broad Institute Genomics Platform"/>
            <consortium name="The Broad Institute Genome Sequencing Center for Infectious Disease"/>
            <person name="Wu L."/>
            <person name="Ma J."/>
        </authorList>
    </citation>
    <scope>NUCLEOTIDE SEQUENCE [LARGE SCALE GENOMIC DNA]</scope>
    <source>
        <strain evidence="1 2">JCM 12662</strain>
    </source>
</reference>
<keyword evidence="2" id="KW-1185">Reference proteome</keyword>
<evidence type="ECO:0000313" key="1">
    <source>
        <dbReference type="EMBL" id="GAA0368752.1"/>
    </source>
</evidence>